<evidence type="ECO:0000256" key="6">
    <source>
        <dbReference type="ARBA" id="ARBA00023002"/>
    </source>
</evidence>
<dbReference type="STRING" id="297318.BK138_17875"/>
<organism evidence="11 12">
    <name type="scientific">Paenibacillus rhizosphaerae</name>
    <dbReference type="NCBI Taxonomy" id="297318"/>
    <lineage>
        <taxon>Bacteria</taxon>
        <taxon>Bacillati</taxon>
        <taxon>Bacillota</taxon>
        <taxon>Bacilli</taxon>
        <taxon>Bacillales</taxon>
        <taxon>Paenibacillaceae</taxon>
        <taxon>Paenibacillus</taxon>
    </lineage>
</organism>
<evidence type="ECO:0000256" key="4">
    <source>
        <dbReference type="ARBA" id="ARBA00022563"/>
    </source>
</evidence>
<protein>
    <recommendedName>
        <fullName evidence="3 8">Dihydrofolate reductase</fullName>
        <ecNumber evidence="3 8">1.5.1.3</ecNumber>
    </recommendedName>
</protein>
<dbReference type="CDD" id="cd00209">
    <property type="entry name" value="DHFR"/>
    <property type="match status" value="1"/>
</dbReference>
<dbReference type="EC" id="1.5.1.3" evidence="3 8"/>
<dbReference type="Proteomes" id="UP000187172">
    <property type="component" value="Unassembled WGS sequence"/>
</dbReference>
<evidence type="ECO:0000256" key="7">
    <source>
        <dbReference type="ARBA" id="ARBA00025067"/>
    </source>
</evidence>
<dbReference type="Gene3D" id="3.40.430.10">
    <property type="entry name" value="Dihydrofolate Reductase, subunit A"/>
    <property type="match status" value="1"/>
</dbReference>
<dbReference type="GO" id="GO:0070401">
    <property type="term" value="F:NADP+ binding"/>
    <property type="evidence" value="ECO:0007669"/>
    <property type="project" value="UniProtKB-ARBA"/>
</dbReference>
<accession>A0A1R1EPE8</accession>
<keyword evidence="4 8" id="KW-0554">One-carbon metabolism</keyword>
<dbReference type="RefSeq" id="WP_076171350.1">
    <property type="nucleotide sequence ID" value="NZ_MRTP01000004.1"/>
</dbReference>
<dbReference type="UniPathway" id="UPA00077">
    <property type="reaction ID" value="UER00158"/>
</dbReference>
<dbReference type="GO" id="GO:0046654">
    <property type="term" value="P:tetrahydrofolate biosynthetic process"/>
    <property type="evidence" value="ECO:0007669"/>
    <property type="project" value="UniProtKB-UniPathway"/>
</dbReference>
<dbReference type="GO" id="GO:0006730">
    <property type="term" value="P:one-carbon metabolic process"/>
    <property type="evidence" value="ECO:0007669"/>
    <property type="project" value="UniProtKB-KW"/>
</dbReference>
<dbReference type="InterPro" id="IPR012259">
    <property type="entry name" value="DHFR"/>
</dbReference>
<dbReference type="InterPro" id="IPR024072">
    <property type="entry name" value="DHFR-like_dom_sf"/>
</dbReference>
<evidence type="ECO:0000313" key="11">
    <source>
        <dbReference type="EMBL" id="OMF53695.1"/>
    </source>
</evidence>
<dbReference type="SUPFAM" id="SSF53597">
    <property type="entry name" value="Dihydrofolate reductase-like"/>
    <property type="match status" value="1"/>
</dbReference>
<dbReference type="GO" id="GO:0005829">
    <property type="term" value="C:cytosol"/>
    <property type="evidence" value="ECO:0007669"/>
    <property type="project" value="TreeGrafter"/>
</dbReference>
<comment type="caution">
    <text evidence="11">The sequence shown here is derived from an EMBL/GenBank/DDBJ whole genome shotgun (WGS) entry which is preliminary data.</text>
</comment>
<dbReference type="GO" id="GO:0004146">
    <property type="term" value="F:dihydrofolate reductase activity"/>
    <property type="evidence" value="ECO:0007669"/>
    <property type="project" value="UniProtKB-EC"/>
</dbReference>
<comment type="function">
    <text evidence="7 8">Key enzyme in folate metabolism. Catalyzes an essential reaction for de novo glycine and purine synthesis, and for DNA precursor synthesis.</text>
</comment>
<evidence type="ECO:0000256" key="1">
    <source>
        <dbReference type="ARBA" id="ARBA00004903"/>
    </source>
</evidence>
<evidence type="ECO:0000256" key="8">
    <source>
        <dbReference type="PIRNR" id="PIRNR000194"/>
    </source>
</evidence>
<gene>
    <name evidence="11" type="ORF">BK138_17875</name>
</gene>
<evidence type="ECO:0000256" key="2">
    <source>
        <dbReference type="ARBA" id="ARBA00009539"/>
    </source>
</evidence>
<proteinExistence type="inferred from homology"/>
<dbReference type="Pfam" id="PF00186">
    <property type="entry name" value="DHFR_1"/>
    <property type="match status" value="1"/>
</dbReference>
<comment type="catalytic activity">
    <reaction evidence="8">
        <text>(6S)-5,6,7,8-tetrahydrofolate + NADP(+) = 7,8-dihydrofolate + NADPH + H(+)</text>
        <dbReference type="Rhea" id="RHEA:15009"/>
        <dbReference type="ChEBI" id="CHEBI:15378"/>
        <dbReference type="ChEBI" id="CHEBI:57451"/>
        <dbReference type="ChEBI" id="CHEBI:57453"/>
        <dbReference type="ChEBI" id="CHEBI:57783"/>
        <dbReference type="ChEBI" id="CHEBI:58349"/>
        <dbReference type="EC" id="1.5.1.3"/>
    </reaction>
</comment>
<evidence type="ECO:0000256" key="3">
    <source>
        <dbReference type="ARBA" id="ARBA00012856"/>
    </source>
</evidence>
<evidence type="ECO:0000256" key="5">
    <source>
        <dbReference type="ARBA" id="ARBA00022857"/>
    </source>
</evidence>
<comment type="pathway">
    <text evidence="1 8">Cofactor biosynthesis; tetrahydrofolate biosynthesis; 5,6,7,8-tetrahydrofolate from 7,8-dihydrofolate: step 1/1.</text>
</comment>
<dbReference type="PROSITE" id="PS51330">
    <property type="entry name" value="DHFR_2"/>
    <property type="match status" value="1"/>
</dbReference>
<name>A0A1R1EPE8_9BACL</name>
<keyword evidence="6 8" id="KW-0560">Oxidoreductase</keyword>
<feature type="domain" description="DHFR" evidence="10">
    <location>
        <begin position="2"/>
        <end position="160"/>
    </location>
</feature>
<dbReference type="PANTHER" id="PTHR48069">
    <property type="entry name" value="DIHYDROFOLATE REDUCTASE"/>
    <property type="match status" value="1"/>
</dbReference>
<dbReference type="GO" id="GO:0046452">
    <property type="term" value="P:dihydrofolate metabolic process"/>
    <property type="evidence" value="ECO:0007669"/>
    <property type="project" value="TreeGrafter"/>
</dbReference>
<keyword evidence="5 8" id="KW-0521">NADP</keyword>
<dbReference type="FunFam" id="3.40.430.10:FF:000001">
    <property type="entry name" value="Dihydrofolate reductase"/>
    <property type="match status" value="1"/>
</dbReference>
<dbReference type="PANTHER" id="PTHR48069:SF3">
    <property type="entry name" value="DIHYDROFOLATE REDUCTASE"/>
    <property type="match status" value="1"/>
</dbReference>
<dbReference type="PRINTS" id="PR00070">
    <property type="entry name" value="DHFR"/>
</dbReference>
<dbReference type="InterPro" id="IPR017925">
    <property type="entry name" value="DHFR_CS"/>
</dbReference>
<keyword evidence="12" id="KW-1185">Reference proteome</keyword>
<dbReference type="GO" id="GO:0046655">
    <property type="term" value="P:folic acid metabolic process"/>
    <property type="evidence" value="ECO:0007669"/>
    <property type="project" value="TreeGrafter"/>
</dbReference>
<dbReference type="EMBL" id="MRTP01000004">
    <property type="protein sequence ID" value="OMF53695.1"/>
    <property type="molecule type" value="Genomic_DNA"/>
</dbReference>
<dbReference type="InterPro" id="IPR001796">
    <property type="entry name" value="DHFR_dom"/>
</dbReference>
<comment type="similarity">
    <text evidence="2 8 9">Belongs to the dihydrofolate reductase family.</text>
</comment>
<evidence type="ECO:0000259" key="10">
    <source>
        <dbReference type="PROSITE" id="PS51330"/>
    </source>
</evidence>
<dbReference type="PROSITE" id="PS00075">
    <property type="entry name" value="DHFR_1"/>
    <property type="match status" value="1"/>
</dbReference>
<dbReference type="AlphaFoldDB" id="A0A1R1EPE8"/>
<evidence type="ECO:0000313" key="12">
    <source>
        <dbReference type="Proteomes" id="UP000187172"/>
    </source>
</evidence>
<sequence length="162" mass="18586">MTMTFIWAMGSNGVIGRDNKLPWRLPRDMAFFKEKTMGKTVLMGRKTWESFGGKPLPGRDNVVLTRDPDYEAPGAQIIHTIEEAVELGKNKEIMVIGGAEIYYKLLPVADCLIVTRIDETFEGDTYFPEVDFGDWILQEEIEGITDEKNPYSYRFCTYIRKS</sequence>
<reference evidence="11 12" key="1">
    <citation type="submission" date="2016-11" db="EMBL/GenBank/DDBJ databases">
        <title>Paenibacillus species isolates.</title>
        <authorList>
            <person name="Beno S.M."/>
        </authorList>
    </citation>
    <scope>NUCLEOTIDE SEQUENCE [LARGE SCALE GENOMIC DNA]</scope>
    <source>
        <strain evidence="11 12">FSL R5-0378</strain>
    </source>
</reference>
<dbReference type="PIRSF" id="PIRSF000194">
    <property type="entry name" value="DHFR"/>
    <property type="match status" value="1"/>
</dbReference>
<evidence type="ECO:0000256" key="9">
    <source>
        <dbReference type="RuleBase" id="RU004474"/>
    </source>
</evidence>